<dbReference type="InterPro" id="IPR051948">
    <property type="entry name" value="Hsp70_co-chaperone_J-domain"/>
</dbReference>
<dbReference type="Gene3D" id="1.10.287.110">
    <property type="entry name" value="DnaJ domain"/>
    <property type="match status" value="1"/>
</dbReference>
<dbReference type="GO" id="GO:0051787">
    <property type="term" value="F:misfolded protein binding"/>
    <property type="evidence" value="ECO:0007669"/>
    <property type="project" value="TreeGrafter"/>
</dbReference>
<dbReference type="AlphaFoldDB" id="A0A3P1B7G7"/>
<feature type="transmembrane region" description="Helical" evidence="2">
    <location>
        <begin position="467"/>
        <end position="485"/>
    </location>
</feature>
<dbReference type="PRINTS" id="PR00625">
    <property type="entry name" value="JDOMAIN"/>
</dbReference>
<reference evidence="4 5" key="1">
    <citation type="submission" date="2018-11" db="EMBL/GenBank/DDBJ databases">
        <title>Flavobacterium sp. nov., YIM 102796 draft genome.</title>
        <authorList>
            <person name="Li G."/>
            <person name="Jiang Y."/>
        </authorList>
    </citation>
    <scope>NUCLEOTIDE SEQUENCE [LARGE SCALE GENOMIC DNA]</scope>
    <source>
        <strain evidence="4 5">YIM 102796</strain>
    </source>
</reference>
<proteinExistence type="predicted"/>
<keyword evidence="5" id="KW-1185">Reference proteome</keyword>
<feature type="domain" description="J" evidence="3">
    <location>
        <begin position="3"/>
        <end position="67"/>
    </location>
</feature>
<accession>A0A3P1B7G7</accession>
<dbReference type="CDD" id="cd06257">
    <property type="entry name" value="DnaJ"/>
    <property type="match status" value="1"/>
</dbReference>
<dbReference type="GO" id="GO:0051087">
    <property type="term" value="F:protein-folding chaperone binding"/>
    <property type="evidence" value="ECO:0007669"/>
    <property type="project" value="TreeGrafter"/>
</dbReference>
<feature type="transmembrane region" description="Helical" evidence="2">
    <location>
        <begin position="216"/>
        <end position="235"/>
    </location>
</feature>
<protein>
    <submittedName>
        <fullName evidence="4">J domain-containing protein</fullName>
    </submittedName>
</protein>
<dbReference type="InterPro" id="IPR036869">
    <property type="entry name" value="J_dom_sf"/>
</dbReference>
<feature type="transmembrane region" description="Helical" evidence="2">
    <location>
        <begin position="436"/>
        <end position="455"/>
    </location>
</feature>
<evidence type="ECO:0000313" key="4">
    <source>
        <dbReference type="EMBL" id="RRA96978.1"/>
    </source>
</evidence>
<dbReference type="EMBL" id="RQTJ01000001">
    <property type="protein sequence ID" value="RRA96978.1"/>
    <property type="molecule type" value="Genomic_DNA"/>
</dbReference>
<keyword evidence="2" id="KW-0472">Membrane</keyword>
<dbReference type="OrthoDB" id="9779622at2"/>
<gene>
    <name evidence="4" type="ORF">EG242_00180</name>
</gene>
<dbReference type="Pfam" id="PF00226">
    <property type="entry name" value="DnaJ"/>
    <property type="match status" value="1"/>
</dbReference>
<dbReference type="PANTHER" id="PTHR44360:SF1">
    <property type="entry name" value="DNAJ HOMOLOG SUBFAMILY B MEMBER 9"/>
    <property type="match status" value="1"/>
</dbReference>
<dbReference type="InterPro" id="IPR001623">
    <property type="entry name" value="DnaJ_domain"/>
</dbReference>
<dbReference type="Proteomes" id="UP000268372">
    <property type="component" value="Unassembled WGS sequence"/>
</dbReference>
<dbReference type="RefSeq" id="WP_124897913.1">
    <property type="nucleotide sequence ID" value="NZ_RQTJ01000001.1"/>
</dbReference>
<dbReference type="PANTHER" id="PTHR44360">
    <property type="entry name" value="DNAJ HOMOLOG SUBFAMILY B MEMBER 9"/>
    <property type="match status" value="1"/>
</dbReference>
<dbReference type="SMART" id="SM00271">
    <property type="entry name" value="DnaJ"/>
    <property type="match status" value="1"/>
</dbReference>
<keyword evidence="2" id="KW-1133">Transmembrane helix</keyword>
<evidence type="ECO:0000256" key="1">
    <source>
        <dbReference type="ARBA" id="ARBA00023186"/>
    </source>
</evidence>
<name>A0A3P1B7G7_9FLAO</name>
<comment type="caution">
    <text evidence="4">The sequence shown here is derived from an EMBL/GenBank/DDBJ whole genome shotgun (WGS) entry which is preliminary data.</text>
</comment>
<sequence length="486" mass="57254">MINYYIVLEIPNFSNETVIKKAYRTMSKKYHPDVNSDPFASAYFQKINEAYNFLMDDNKRMLLHQFLTYQQPNQPKTNTHQPQYQQKTEPETVNLKPNIEVFYCDRKSFSLNDYISVHWQVSNCKSVKINVFGDVLLQGSQYYQVTKFVNELKIELEVLGFDDKIYTSTIVLPYFNEIPARKAYHQMVSNDPKTKEIHFRSERIFHSHSRISRLTFVNRIIVLTVLLLLSFIGFMHADFPHFYFIIVCALIAGMWVQFVKRYHDLIPINKTNYSSIFGVAKDLFFTDSVKTINKFGMYPEQEQLSFFRWVKSYFVKFNKERTIIEKASVLFFGLVMLCYSYQSIRNYNEFEIYLTNNRVDVNRVQSKSSSYDVYQLQFDNSIWIDVTQNEYYAVVEKQFDSFLIGVTNDNEIKYVKAINAEKKSSQKLGTGLMSNANPLILILALMFLGQIYVLTQFKQADEKFYGSIYLGFTIFVYIVILVGYLM</sequence>
<keyword evidence="1" id="KW-0143">Chaperone</keyword>
<dbReference type="GO" id="GO:0036503">
    <property type="term" value="P:ERAD pathway"/>
    <property type="evidence" value="ECO:0007669"/>
    <property type="project" value="TreeGrafter"/>
</dbReference>
<feature type="transmembrane region" description="Helical" evidence="2">
    <location>
        <begin position="241"/>
        <end position="259"/>
    </location>
</feature>
<dbReference type="SUPFAM" id="SSF46565">
    <property type="entry name" value="Chaperone J-domain"/>
    <property type="match status" value="1"/>
</dbReference>
<evidence type="ECO:0000259" key="3">
    <source>
        <dbReference type="PROSITE" id="PS50076"/>
    </source>
</evidence>
<evidence type="ECO:0000256" key="2">
    <source>
        <dbReference type="SAM" id="Phobius"/>
    </source>
</evidence>
<evidence type="ECO:0000313" key="5">
    <source>
        <dbReference type="Proteomes" id="UP000268372"/>
    </source>
</evidence>
<dbReference type="PROSITE" id="PS50076">
    <property type="entry name" value="DNAJ_2"/>
    <property type="match status" value="1"/>
</dbReference>
<keyword evidence="2" id="KW-0812">Transmembrane</keyword>
<organism evidence="4 5">
    <name type="scientific">Paenimyroides viscosum</name>
    <dbReference type="NCBI Taxonomy" id="2488729"/>
    <lineage>
        <taxon>Bacteria</taxon>
        <taxon>Pseudomonadati</taxon>
        <taxon>Bacteroidota</taxon>
        <taxon>Flavobacteriia</taxon>
        <taxon>Flavobacteriales</taxon>
        <taxon>Flavobacteriaceae</taxon>
        <taxon>Paenimyroides</taxon>
    </lineage>
</organism>